<dbReference type="EMBL" id="DXHL01000026">
    <property type="protein sequence ID" value="HIW10966.1"/>
    <property type="molecule type" value="Genomic_DNA"/>
</dbReference>
<dbReference type="InterPro" id="IPR021474">
    <property type="entry name" value="DUF3127"/>
</dbReference>
<dbReference type="Proteomes" id="UP000823926">
    <property type="component" value="Unassembled WGS sequence"/>
</dbReference>
<gene>
    <name evidence="2" type="ORF">H9888_05620</name>
</gene>
<evidence type="ECO:0000313" key="3">
    <source>
        <dbReference type="Proteomes" id="UP000823926"/>
    </source>
</evidence>
<name>A0A9D1TY36_9BACT</name>
<reference evidence="2" key="1">
    <citation type="journal article" date="2021" name="PeerJ">
        <title>Extensive microbial diversity within the chicken gut microbiome revealed by metagenomics and culture.</title>
        <authorList>
            <person name="Gilroy R."/>
            <person name="Ravi A."/>
            <person name="Getino M."/>
            <person name="Pursley I."/>
            <person name="Horton D.L."/>
            <person name="Alikhan N.F."/>
            <person name="Baker D."/>
            <person name="Gharbi K."/>
            <person name="Hall N."/>
            <person name="Watson M."/>
            <person name="Adriaenssens E.M."/>
            <person name="Foster-Nyarko E."/>
            <person name="Jarju S."/>
            <person name="Secka A."/>
            <person name="Antonio M."/>
            <person name="Oren A."/>
            <person name="Chaudhuri R.R."/>
            <person name="La Ragione R."/>
            <person name="Hildebrand F."/>
            <person name="Pallen M.J."/>
        </authorList>
    </citation>
    <scope>NUCLEOTIDE SEQUENCE</scope>
    <source>
        <strain evidence="2">ChiBcec15-1070</strain>
    </source>
</reference>
<dbReference type="SUPFAM" id="SSF50249">
    <property type="entry name" value="Nucleic acid-binding proteins"/>
    <property type="match status" value="1"/>
</dbReference>
<accession>A0A9D1TY36</accession>
<dbReference type="AlphaFoldDB" id="A0A9D1TY36"/>
<proteinExistence type="predicted"/>
<reference evidence="2" key="2">
    <citation type="submission" date="2021-04" db="EMBL/GenBank/DDBJ databases">
        <authorList>
            <person name="Gilroy R."/>
        </authorList>
    </citation>
    <scope>NUCLEOTIDE SEQUENCE</scope>
    <source>
        <strain evidence="2">ChiBcec15-1070</strain>
    </source>
</reference>
<evidence type="ECO:0000256" key="1">
    <source>
        <dbReference type="SAM" id="MobiDB-lite"/>
    </source>
</evidence>
<sequence>MDFELTVNTVLPLVTGTSARGEWKKQEVVFDLPGEFNRKLCVGFWNDRAPEAAALRPGDRVALSVNVESREYNGRWYTEARAWRMTRLDANAQASAGGYPPYDAAPMGQPVASASAAAPSYSAQPTPAAPAAVPNSADEVDDLPF</sequence>
<feature type="region of interest" description="Disordered" evidence="1">
    <location>
        <begin position="95"/>
        <end position="145"/>
    </location>
</feature>
<comment type="caution">
    <text evidence="2">The sequence shown here is derived from an EMBL/GenBank/DDBJ whole genome shotgun (WGS) entry which is preliminary data.</text>
</comment>
<evidence type="ECO:0000313" key="2">
    <source>
        <dbReference type="EMBL" id="HIW10966.1"/>
    </source>
</evidence>
<organism evidence="2 3">
    <name type="scientific">Candidatus Rikenella faecigallinarum</name>
    <dbReference type="NCBI Taxonomy" id="2838745"/>
    <lineage>
        <taxon>Bacteria</taxon>
        <taxon>Pseudomonadati</taxon>
        <taxon>Bacteroidota</taxon>
        <taxon>Bacteroidia</taxon>
        <taxon>Bacteroidales</taxon>
        <taxon>Rikenellaceae</taxon>
        <taxon>Rikenella</taxon>
    </lineage>
</organism>
<dbReference type="Pfam" id="PF11325">
    <property type="entry name" value="DUF3127"/>
    <property type="match status" value="1"/>
</dbReference>
<dbReference type="InterPro" id="IPR012340">
    <property type="entry name" value="NA-bd_OB-fold"/>
</dbReference>
<feature type="compositionally biased region" description="Low complexity" evidence="1">
    <location>
        <begin position="112"/>
        <end position="137"/>
    </location>
</feature>
<protein>
    <submittedName>
        <fullName evidence="2">DUF3127 domain-containing protein</fullName>
    </submittedName>
</protein>